<reference evidence="1" key="1">
    <citation type="journal article" date="2017" name="Science">
        <title>Giant viruses with an expanded complement of translation system components.</title>
        <authorList>
            <person name="Schulz F."/>
            <person name="Yutin N."/>
            <person name="Ivanova N.N."/>
            <person name="Ortega D.R."/>
            <person name="Lee T.K."/>
            <person name="Vierheilig J."/>
            <person name="Daims H."/>
            <person name="Horn M."/>
            <person name="Wagner M."/>
            <person name="Jensen G.J."/>
            <person name="Kyrpides N.C."/>
            <person name="Koonin E.V."/>
            <person name="Woyke T."/>
        </authorList>
    </citation>
    <scope>NUCLEOTIDE SEQUENCE</scope>
    <source>
        <strain evidence="1">CTV1</strain>
    </source>
</reference>
<proteinExistence type="predicted"/>
<accession>A0A1V0S8G9</accession>
<sequence length="315" mass="36598">MESIYILKFINDGSTDTVILSHRETNYYPFLNNDLFEYSNIQIDSTNILYKNIVVNNHLADNFRQLHHIIMSIDNKSKSVSVINLNVFMLMEYLMIEVDTIKKIFDKHSIGDDLLKYFASNGFDCNYGTYISYMNAIGKNNYINHYLEKNVSDKFISIATSFIIGCVFKNSYISTSLLYIDKYDKKYKDYVINDVGFNNEFTANRFLIIDDIMILYIPGHSRFAYDKPKEYIEKIPCDCGLHNKRPDKVLKIIKLSQKTINKLSKFRHITLSADNVVLKLNIAKVDESGIVSIHPYGCSNFVFGNEYHLIYAIKE</sequence>
<gene>
    <name evidence="1" type="ORF">Catovirus_1_49</name>
</gene>
<protein>
    <submittedName>
        <fullName evidence="1">Uncharacterized protein</fullName>
    </submittedName>
</protein>
<evidence type="ECO:0000313" key="1">
    <source>
        <dbReference type="EMBL" id="ARF07999.1"/>
    </source>
</evidence>
<dbReference type="EMBL" id="KY684083">
    <property type="protein sequence ID" value="ARF07999.1"/>
    <property type="molecule type" value="Genomic_DNA"/>
</dbReference>
<name>A0A1V0S8G9_9VIRU</name>
<organism evidence="1">
    <name type="scientific">Catovirus CTV1</name>
    <dbReference type="NCBI Taxonomy" id="1977631"/>
    <lineage>
        <taxon>Viruses</taxon>
        <taxon>Varidnaviria</taxon>
        <taxon>Bamfordvirae</taxon>
        <taxon>Nucleocytoviricota</taxon>
        <taxon>Megaviricetes</taxon>
        <taxon>Imitervirales</taxon>
        <taxon>Mimiviridae</taxon>
        <taxon>Klosneuvirinae</taxon>
        <taxon>Catovirus</taxon>
    </lineage>
</organism>